<dbReference type="Proteomes" id="UP000887565">
    <property type="component" value="Unplaced"/>
</dbReference>
<proteinExistence type="predicted"/>
<feature type="compositionally biased region" description="Basic and acidic residues" evidence="1">
    <location>
        <begin position="7"/>
        <end position="20"/>
    </location>
</feature>
<reference evidence="3" key="1">
    <citation type="submission" date="2022-11" db="UniProtKB">
        <authorList>
            <consortium name="WormBaseParasite"/>
        </authorList>
    </citation>
    <scope>IDENTIFICATION</scope>
</reference>
<accession>A0A915K2P7</accession>
<dbReference type="AlphaFoldDB" id="A0A915K2P7"/>
<feature type="region of interest" description="Disordered" evidence="1">
    <location>
        <begin position="62"/>
        <end position="114"/>
    </location>
</feature>
<organism evidence="2 3">
    <name type="scientific">Romanomermis culicivorax</name>
    <name type="common">Nematode worm</name>
    <dbReference type="NCBI Taxonomy" id="13658"/>
    <lineage>
        <taxon>Eukaryota</taxon>
        <taxon>Metazoa</taxon>
        <taxon>Ecdysozoa</taxon>
        <taxon>Nematoda</taxon>
        <taxon>Enoplea</taxon>
        <taxon>Dorylaimia</taxon>
        <taxon>Mermithida</taxon>
        <taxon>Mermithoidea</taxon>
        <taxon>Mermithidae</taxon>
        <taxon>Romanomermis</taxon>
    </lineage>
</organism>
<feature type="region of interest" description="Disordered" evidence="1">
    <location>
        <begin position="132"/>
        <end position="231"/>
    </location>
</feature>
<sequence length="447" mass="52845">MPVEQKPIFKLDDPSLHRLEGSNNNEFGGLVIKKSIKREPESENSSTTAVVGRSLLGLDKLAEQKRKEKEESSLERMSEEKLKKLDVDKSTKRRYRTDDDETTSTPGISDMNSILDEDACLEVQSIRNSIVSRYIENKYKDDRRGIVTSNKKKKKAESPRSKGRRHLDRNDNKSFRDPKTPSFKVPFTPSRTSWEEDELSHARRTGTSSKKSSWDYPTPNDRYRRDEETDRSIRSYWRSERENDKWEEKRGYRRRDHESTVRTAVETERGFDFVNDFEREEWEREQKRLDREWYSTEEGYDDDHNPFVSVSEEFTKKKEKQLEERKTKRLTARQMQIKKDNEMWENNRLERSGVTQRSQIDTDFDDEAEDRVNLLVYNIVPPFLDGRIVFTKQPEPIVPVKDPTCDMAVISRKGSAAVRSWREQEERRKAQDKHWELAGTKLGELTN</sequence>
<keyword evidence="2" id="KW-1185">Reference proteome</keyword>
<protein>
    <submittedName>
        <fullName evidence="3">Uncharacterized protein</fullName>
    </submittedName>
</protein>
<feature type="compositionally biased region" description="Basic residues" evidence="1">
    <location>
        <begin position="150"/>
        <end position="167"/>
    </location>
</feature>
<dbReference type="WBParaSite" id="nRc.2.0.1.t32969-RA">
    <property type="protein sequence ID" value="nRc.2.0.1.t32969-RA"/>
    <property type="gene ID" value="nRc.2.0.1.g32969"/>
</dbReference>
<feature type="compositionally biased region" description="Basic and acidic residues" evidence="1">
    <location>
        <begin position="168"/>
        <end position="179"/>
    </location>
</feature>
<feature type="compositionally biased region" description="Basic and acidic residues" evidence="1">
    <location>
        <begin position="62"/>
        <end position="90"/>
    </location>
</feature>
<feature type="region of interest" description="Disordered" evidence="1">
    <location>
        <begin position="1"/>
        <end position="24"/>
    </location>
</feature>
<feature type="compositionally biased region" description="Polar residues" evidence="1">
    <location>
        <begin position="103"/>
        <end position="112"/>
    </location>
</feature>
<evidence type="ECO:0000313" key="2">
    <source>
        <dbReference type="Proteomes" id="UP000887565"/>
    </source>
</evidence>
<evidence type="ECO:0000256" key="1">
    <source>
        <dbReference type="SAM" id="MobiDB-lite"/>
    </source>
</evidence>
<feature type="compositionally biased region" description="Basic and acidic residues" evidence="1">
    <location>
        <begin position="135"/>
        <end position="145"/>
    </location>
</feature>
<feature type="compositionally biased region" description="Basic and acidic residues" evidence="1">
    <location>
        <begin position="221"/>
        <end position="231"/>
    </location>
</feature>
<evidence type="ECO:0000313" key="3">
    <source>
        <dbReference type="WBParaSite" id="nRc.2.0.1.t32969-RA"/>
    </source>
</evidence>
<dbReference type="OMA" id="FNHQLAI"/>
<name>A0A915K2P7_ROMCU</name>